<proteinExistence type="predicted"/>
<dbReference type="InterPro" id="IPR001494">
    <property type="entry name" value="Importin-beta_N"/>
</dbReference>
<evidence type="ECO:0000256" key="6">
    <source>
        <dbReference type="ARBA" id="ARBA00022927"/>
    </source>
</evidence>
<dbReference type="PROSITE" id="PS50166">
    <property type="entry name" value="IMPORTIN_B_NT"/>
    <property type="match status" value="1"/>
</dbReference>
<dbReference type="Pfam" id="PF03810">
    <property type="entry name" value="IBN_N"/>
    <property type="match status" value="1"/>
</dbReference>
<dbReference type="EMBL" id="WIUZ02000006">
    <property type="protein sequence ID" value="KAF9786461.1"/>
    <property type="molecule type" value="Genomic_DNA"/>
</dbReference>
<dbReference type="Pfam" id="PF13513">
    <property type="entry name" value="HEAT_EZ"/>
    <property type="match status" value="1"/>
</dbReference>
<reference evidence="10" key="1">
    <citation type="journal article" date="2020" name="Nat. Commun.">
        <title>Large-scale genome sequencing of mycorrhizal fungi provides insights into the early evolution of symbiotic traits.</title>
        <authorList>
            <person name="Miyauchi S."/>
            <person name="Kiss E."/>
            <person name="Kuo A."/>
            <person name="Drula E."/>
            <person name="Kohler A."/>
            <person name="Sanchez-Garcia M."/>
            <person name="Morin E."/>
            <person name="Andreopoulos B."/>
            <person name="Barry K.W."/>
            <person name="Bonito G."/>
            <person name="Buee M."/>
            <person name="Carver A."/>
            <person name="Chen C."/>
            <person name="Cichocki N."/>
            <person name="Clum A."/>
            <person name="Culley D."/>
            <person name="Crous P.W."/>
            <person name="Fauchery L."/>
            <person name="Girlanda M."/>
            <person name="Hayes R.D."/>
            <person name="Keri Z."/>
            <person name="LaButti K."/>
            <person name="Lipzen A."/>
            <person name="Lombard V."/>
            <person name="Magnuson J."/>
            <person name="Maillard F."/>
            <person name="Murat C."/>
            <person name="Nolan M."/>
            <person name="Ohm R.A."/>
            <person name="Pangilinan J."/>
            <person name="Pereira M.F."/>
            <person name="Perotto S."/>
            <person name="Peter M."/>
            <person name="Pfister S."/>
            <person name="Riley R."/>
            <person name="Sitrit Y."/>
            <person name="Stielow J.B."/>
            <person name="Szollosi G."/>
            <person name="Zifcakova L."/>
            <person name="Stursova M."/>
            <person name="Spatafora J.W."/>
            <person name="Tedersoo L."/>
            <person name="Vaario L.M."/>
            <person name="Yamada A."/>
            <person name="Yan M."/>
            <person name="Wang P."/>
            <person name="Xu J."/>
            <person name="Bruns T."/>
            <person name="Baldrian P."/>
            <person name="Vilgalys R."/>
            <person name="Dunand C."/>
            <person name="Henrissat B."/>
            <person name="Grigoriev I.V."/>
            <person name="Hibbett D."/>
            <person name="Nagy L.G."/>
            <person name="Martin F.M."/>
        </authorList>
    </citation>
    <scope>NUCLEOTIDE SEQUENCE</scope>
    <source>
        <strain evidence="10">UH-Tt-Lm1</strain>
    </source>
</reference>
<dbReference type="GO" id="GO:0031267">
    <property type="term" value="F:small GTPase binding"/>
    <property type="evidence" value="ECO:0007669"/>
    <property type="project" value="InterPro"/>
</dbReference>
<dbReference type="Pfam" id="PF25780">
    <property type="entry name" value="TPR_IPO5"/>
    <property type="match status" value="1"/>
</dbReference>
<dbReference type="SMART" id="SM00913">
    <property type="entry name" value="IBN_N"/>
    <property type="match status" value="1"/>
</dbReference>
<gene>
    <name evidence="10" type="ORF">BJ322DRAFT_1059740</name>
</gene>
<feature type="domain" description="Importin N-terminal" evidence="9">
    <location>
        <begin position="27"/>
        <end position="98"/>
    </location>
</feature>
<dbReference type="InterPro" id="IPR011989">
    <property type="entry name" value="ARM-like"/>
</dbReference>
<evidence type="ECO:0000256" key="5">
    <source>
        <dbReference type="ARBA" id="ARBA00022737"/>
    </source>
</evidence>
<comment type="subcellular location">
    <subcellularLocation>
        <location evidence="2">Cytoplasm</location>
    </subcellularLocation>
    <subcellularLocation>
        <location evidence="1">Nucleus</location>
    </subcellularLocation>
</comment>
<dbReference type="AlphaFoldDB" id="A0A9P6HGA7"/>
<dbReference type="PANTHER" id="PTHR10527">
    <property type="entry name" value="IMPORTIN BETA"/>
    <property type="match status" value="1"/>
</dbReference>
<organism evidence="10 11">
    <name type="scientific">Thelephora terrestris</name>
    <dbReference type="NCBI Taxonomy" id="56493"/>
    <lineage>
        <taxon>Eukaryota</taxon>
        <taxon>Fungi</taxon>
        <taxon>Dikarya</taxon>
        <taxon>Basidiomycota</taxon>
        <taxon>Agaricomycotina</taxon>
        <taxon>Agaricomycetes</taxon>
        <taxon>Thelephorales</taxon>
        <taxon>Thelephoraceae</taxon>
        <taxon>Thelephora</taxon>
    </lineage>
</organism>
<dbReference type="GO" id="GO:0005737">
    <property type="term" value="C:cytoplasm"/>
    <property type="evidence" value="ECO:0007669"/>
    <property type="project" value="UniProtKB-SubCell"/>
</dbReference>
<protein>
    <submittedName>
        <fullName evidence="10">ARM repeat-containing protein</fullName>
    </submittedName>
</protein>
<dbReference type="InterPro" id="IPR016024">
    <property type="entry name" value="ARM-type_fold"/>
</dbReference>
<keyword evidence="6" id="KW-0653">Protein transport</keyword>
<dbReference type="InterPro" id="IPR040122">
    <property type="entry name" value="Importin_beta"/>
</dbReference>
<dbReference type="OrthoDB" id="7862313at2759"/>
<dbReference type="Gene3D" id="1.25.10.10">
    <property type="entry name" value="Leucine-rich Repeat Variant"/>
    <property type="match status" value="1"/>
</dbReference>
<dbReference type="Pfam" id="PF02985">
    <property type="entry name" value="HEAT"/>
    <property type="match status" value="1"/>
</dbReference>
<evidence type="ECO:0000259" key="9">
    <source>
        <dbReference type="PROSITE" id="PS50166"/>
    </source>
</evidence>
<dbReference type="GO" id="GO:0006606">
    <property type="term" value="P:protein import into nucleus"/>
    <property type="evidence" value="ECO:0007669"/>
    <property type="project" value="InterPro"/>
</dbReference>
<evidence type="ECO:0000256" key="4">
    <source>
        <dbReference type="ARBA" id="ARBA00022490"/>
    </source>
</evidence>
<keyword evidence="7" id="KW-0539">Nucleus</keyword>
<evidence type="ECO:0000313" key="10">
    <source>
        <dbReference type="EMBL" id="KAF9786461.1"/>
    </source>
</evidence>
<evidence type="ECO:0000256" key="2">
    <source>
        <dbReference type="ARBA" id="ARBA00004496"/>
    </source>
</evidence>
<feature type="repeat" description="HEAT" evidence="8">
    <location>
        <begin position="515"/>
        <end position="553"/>
    </location>
</feature>
<keyword evidence="11" id="KW-1185">Reference proteome</keyword>
<dbReference type="GO" id="GO:0005634">
    <property type="term" value="C:nucleus"/>
    <property type="evidence" value="ECO:0007669"/>
    <property type="project" value="UniProtKB-SubCell"/>
</dbReference>
<name>A0A9P6HGA7_9AGAM</name>
<keyword evidence="5" id="KW-0677">Repeat</keyword>
<dbReference type="InterPro" id="IPR057672">
    <property type="entry name" value="TPR_IPO4/5"/>
</dbReference>
<comment type="caution">
    <text evidence="10">The sequence shown here is derived from an EMBL/GenBank/DDBJ whole genome shotgun (WGS) entry which is preliminary data.</text>
</comment>
<keyword evidence="3" id="KW-0813">Transport</keyword>
<dbReference type="InterPro" id="IPR000357">
    <property type="entry name" value="HEAT"/>
</dbReference>
<evidence type="ECO:0000313" key="11">
    <source>
        <dbReference type="Proteomes" id="UP000736335"/>
    </source>
</evidence>
<keyword evidence="4" id="KW-0963">Cytoplasm</keyword>
<reference evidence="10" key="2">
    <citation type="submission" date="2020-11" db="EMBL/GenBank/DDBJ databases">
        <authorList>
            <consortium name="DOE Joint Genome Institute"/>
            <person name="Kuo A."/>
            <person name="Miyauchi S."/>
            <person name="Kiss E."/>
            <person name="Drula E."/>
            <person name="Kohler A."/>
            <person name="Sanchez-Garcia M."/>
            <person name="Andreopoulos B."/>
            <person name="Barry K.W."/>
            <person name="Bonito G."/>
            <person name="Buee M."/>
            <person name="Carver A."/>
            <person name="Chen C."/>
            <person name="Cichocki N."/>
            <person name="Clum A."/>
            <person name="Culley D."/>
            <person name="Crous P.W."/>
            <person name="Fauchery L."/>
            <person name="Girlanda M."/>
            <person name="Hayes R."/>
            <person name="Keri Z."/>
            <person name="Labutti K."/>
            <person name="Lipzen A."/>
            <person name="Lombard V."/>
            <person name="Magnuson J."/>
            <person name="Maillard F."/>
            <person name="Morin E."/>
            <person name="Murat C."/>
            <person name="Nolan M."/>
            <person name="Ohm R."/>
            <person name="Pangilinan J."/>
            <person name="Pereira M."/>
            <person name="Perotto S."/>
            <person name="Peter M."/>
            <person name="Riley R."/>
            <person name="Sitrit Y."/>
            <person name="Stielow B."/>
            <person name="Szollosi G."/>
            <person name="Zifcakova L."/>
            <person name="Stursova M."/>
            <person name="Spatafora J.W."/>
            <person name="Tedersoo L."/>
            <person name="Vaario L.-M."/>
            <person name="Yamada A."/>
            <person name="Yan M."/>
            <person name="Wang P."/>
            <person name="Xu J."/>
            <person name="Bruns T."/>
            <person name="Baldrian P."/>
            <person name="Vilgalys R."/>
            <person name="Henrissat B."/>
            <person name="Grigoriev I.V."/>
            <person name="Hibbett D."/>
            <person name="Nagy L.G."/>
            <person name="Martin F.M."/>
        </authorList>
    </citation>
    <scope>NUCLEOTIDE SEQUENCE</scope>
    <source>
        <strain evidence="10">UH-Tt-Lm1</strain>
    </source>
</reference>
<dbReference type="PROSITE" id="PS50077">
    <property type="entry name" value="HEAT_REPEAT"/>
    <property type="match status" value="1"/>
</dbReference>
<sequence>MDPNYVQSLHNLLTQSTSNDTATLKAATAALNAEFYVSPTCIPALSQIIADSPDQPIRQLAAVELRKRILQKSGALWVNLPQDQRDQIKTHLPELIVREQNQLVRHSTARVIAAIASHEIPLQQWPKLLPFLYSAMTSSDTAQREIGIFILYTVLEEVMDTLESHITQFFQLFAQLLNDPASLEVRITTCKAMGIIATYIDGEDKDAIRQFQSLLPQFMSVIGQCLDNGDSSGTSALMDVYETLLVLETPLLSQHIPSLVQFLLERGGNRNYDSDLRVSALNGLAWTVEYKKSKVQNQGLAAAILQGLMPVTTEPEPEDSDEDAPCRSALRIIDNLATALPPTQVFPPLRTLIQQYLQSPDANLRRGAMLALGVSVEGCSEYMTPIMEHVWPVIQTGLTDSDAGVRKATCVALSCLCEWMEDECASKHEVLIPVLMHLLDDPVTQRSACTAFDALLEIMGDSIHQYLPLVMGRFVSLLETAPISVKSVIIGAIGSASHASGEKFLPYFQATVDRLMPNLFLTGEGEETELRGITMDALGTFAEAVGKDEFRPLFSDMMKHAFAGIATGNSRLKECSFLFFGVMARVFEEEFAPYLPDVVPVLVESLKQDEKVQEETVGGSTEAFASGSTPATAIRVDTFEELDMDKMLEVNSVICIEKEIAADTIGGLFESTGPHFLPYVEDCTVELVGQLTHYYDGIRKSSLESLLEIVRTMYELSNPPEWQPGLENNPPLDQTVKTLIGHVLPQLFELFETEDNKKVASGLCVALAETLNKIGPAFIETKTTEICSLAATILEQKAVCQQDPDQDEAEEAPDETAEYDTMLIASAGDLVSALSTTLGSAFTPLFQTFYPLIVKYYNKNRSVGDRTAAIGTLSEIITGMKGEITPTTEPLLELFYQALSDEEPEVQCNAAFAVGLLVEHTQKDLSPQYPHLLSAVRPLFEVPPNSPLSRWKAHDNAAGAISRLIVRNAAAVPLDQVLPVVINALPLRHDFLENPPVFKAIFHLFGTNPQALHPYSDKLLGVFRAVLEPFGPEQIGDEIRAGLIELIVALNKEAPEKVQAAGLGPFILGA</sequence>
<evidence type="ECO:0000256" key="8">
    <source>
        <dbReference type="PROSITE-ProRule" id="PRU00103"/>
    </source>
</evidence>
<dbReference type="SUPFAM" id="SSF48371">
    <property type="entry name" value="ARM repeat"/>
    <property type="match status" value="2"/>
</dbReference>
<evidence type="ECO:0000256" key="7">
    <source>
        <dbReference type="ARBA" id="ARBA00023242"/>
    </source>
</evidence>
<dbReference type="Proteomes" id="UP000736335">
    <property type="component" value="Unassembled WGS sequence"/>
</dbReference>
<evidence type="ECO:0000256" key="1">
    <source>
        <dbReference type="ARBA" id="ARBA00004123"/>
    </source>
</evidence>
<evidence type="ECO:0000256" key="3">
    <source>
        <dbReference type="ARBA" id="ARBA00022448"/>
    </source>
</evidence>
<dbReference type="InterPro" id="IPR021133">
    <property type="entry name" value="HEAT_type_2"/>
</dbReference>
<accession>A0A9P6HGA7</accession>